<evidence type="ECO:0000313" key="1">
    <source>
        <dbReference type="EMBL" id="KTB05194.1"/>
    </source>
</evidence>
<accession>A0A0W0CBM9</accession>
<dbReference type="EMBL" id="LLZZ01000114">
    <property type="protein sequence ID" value="KTB05194.1"/>
    <property type="molecule type" value="Genomic_DNA"/>
</dbReference>
<reference evidence="1 2" key="1">
    <citation type="submission" date="2015-10" db="EMBL/GenBank/DDBJ databases">
        <title>Draft genomes sequences of Candida glabrata isolates 1A, 1B, 2A, 2B, 3A and 3B.</title>
        <authorList>
            <person name="Haavelsrud O.E."/>
            <person name="Gaustad P."/>
        </authorList>
    </citation>
    <scope>NUCLEOTIDE SEQUENCE [LARGE SCALE GENOMIC DNA]</scope>
    <source>
        <strain evidence="1">910700640</strain>
    </source>
</reference>
<gene>
    <name evidence="1" type="ORF">AO440_002653</name>
</gene>
<dbReference type="VEuPathDB" id="FungiDB:CAGL0I07425g"/>
<organism evidence="1 2">
    <name type="scientific">Candida glabrata</name>
    <name type="common">Yeast</name>
    <name type="synonym">Torulopsis glabrata</name>
    <dbReference type="NCBI Taxonomy" id="5478"/>
    <lineage>
        <taxon>Eukaryota</taxon>
        <taxon>Fungi</taxon>
        <taxon>Dikarya</taxon>
        <taxon>Ascomycota</taxon>
        <taxon>Saccharomycotina</taxon>
        <taxon>Saccharomycetes</taxon>
        <taxon>Saccharomycetales</taxon>
        <taxon>Saccharomycetaceae</taxon>
        <taxon>Nakaseomyces</taxon>
    </lineage>
</organism>
<dbReference type="AlphaFoldDB" id="A0A0W0CBM9"/>
<evidence type="ECO:0000313" key="2">
    <source>
        <dbReference type="Proteomes" id="UP000054886"/>
    </source>
</evidence>
<dbReference type="VEuPathDB" id="FungiDB:GVI51_I07249"/>
<comment type="caution">
    <text evidence="1">The sequence shown here is derived from an EMBL/GenBank/DDBJ whole genome shotgun (WGS) entry which is preliminary data.</text>
</comment>
<dbReference type="VEuPathDB" id="FungiDB:GWK60_I02915"/>
<name>A0A0W0CBM9_CANGB</name>
<dbReference type="VEuPathDB" id="FungiDB:B1J91_I07425g"/>
<proteinExistence type="predicted"/>
<protein>
    <submittedName>
        <fullName evidence="1">Non-disjunction protein 1</fullName>
    </submittedName>
</protein>
<dbReference type="Proteomes" id="UP000054886">
    <property type="component" value="Unassembled WGS sequence"/>
</dbReference>
<sequence length="279" mass="31792">MSQLAKLDNVAVVRHVLNYAVLRIDVGSTIGWGLYRDCWAGETSGYVSYFLRDDDEDVTLVGTTDLAGGYDFNVVPLVLCGVKGVDEKIEKFVQFFTAVAAKYKAMYSAVYGNWLKLLESYCYFSSSLVWHNWSKWCQSNGSSKLDKDTSTYLYDKLIANYLILGESNQYSIDQFTTVLKNRMLRIYNSTRKRTFGKKKIENYNPYLNYGIWFDLSNGIVLFINCELAATIELNEMKLHSSFGACIDELPIDDLVRKLLVFCNMSLVECLMREASGPFS</sequence>